<evidence type="ECO:0000256" key="1">
    <source>
        <dbReference type="ARBA" id="ARBA00022723"/>
    </source>
</evidence>
<feature type="transmembrane region" description="Helical" evidence="4">
    <location>
        <begin position="64"/>
        <end position="89"/>
    </location>
</feature>
<feature type="transmembrane region" description="Helical" evidence="4">
    <location>
        <begin position="35"/>
        <end position="58"/>
    </location>
</feature>
<comment type="caution">
    <text evidence="7">The sequence shown here is derived from an EMBL/GenBank/DDBJ whole genome shotgun (WGS) entry which is preliminary data.</text>
</comment>
<evidence type="ECO:0000313" key="9">
    <source>
        <dbReference type="Proteomes" id="UP000663834"/>
    </source>
</evidence>
<dbReference type="Proteomes" id="UP000663834">
    <property type="component" value="Unassembled WGS sequence"/>
</dbReference>
<name>A0A816AP89_9BILA</name>
<dbReference type="PANTHER" id="PTHR10827:SF98">
    <property type="entry name" value="45 KDA CALCIUM-BINDING PROTEIN"/>
    <property type="match status" value="1"/>
</dbReference>
<dbReference type="Proteomes" id="UP000663824">
    <property type="component" value="Unassembled WGS sequence"/>
</dbReference>
<organism evidence="7 9">
    <name type="scientific">Rotaria magnacalcarata</name>
    <dbReference type="NCBI Taxonomy" id="392030"/>
    <lineage>
        <taxon>Eukaryota</taxon>
        <taxon>Metazoa</taxon>
        <taxon>Spiralia</taxon>
        <taxon>Gnathifera</taxon>
        <taxon>Rotifera</taxon>
        <taxon>Eurotatoria</taxon>
        <taxon>Bdelloidea</taxon>
        <taxon>Philodinida</taxon>
        <taxon>Philodinidae</taxon>
        <taxon>Rotaria</taxon>
    </lineage>
</organism>
<dbReference type="PROSITE" id="PS00018">
    <property type="entry name" value="EF_HAND_1"/>
    <property type="match status" value="4"/>
</dbReference>
<protein>
    <recommendedName>
        <fullName evidence="5">EF-hand domain-containing protein</fullName>
    </recommendedName>
</protein>
<keyword evidence="2" id="KW-0677">Repeat</keyword>
<feature type="domain" description="EF-hand" evidence="5">
    <location>
        <begin position="241"/>
        <end position="276"/>
    </location>
</feature>
<accession>A0A816AP89</accession>
<dbReference type="SMART" id="SM00054">
    <property type="entry name" value="EFh"/>
    <property type="match status" value="5"/>
</dbReference>
<evidence type="ECO:0000313" key="7">
    <source>
        <dbReference type="EMBL" id="CAF1598965.1"/>
    </source>
</evidence>
<keyword evidence="4" id="KW-1133">Transmembrane helix</keyword>
<dbReference type="EMBL" id="CAJNOV010005860">
    <property type="protein sequence ID" value="CAF1228262.1"/>
    <property type="molecule type" value="Genomic_DNA"/>
</dbReference>
<keyword evidence="1" id="KW-0479">Metal-binding</keyword>
<proteinExistence type="predicted"/>
<gene>
    <name evidence="6" type="ORF">CJN711_LOCUS13361</name>
    <name evidence="7" type="ORF">KQP761_LOCUS22037</name>
    <name evidence="8" type="ORF">MBJ925_LOCUS31590</name>
</gene>
<keyword evidence="3" id="KW-0106">Calcium</keyword>
<evidence type="ECO:0000259" key="5">
    <source>
        <dbReference type="PROSITE" id="PS50222"/>
    </source>
</evidence>
<evidence type="ECO:0000256" key="2">
    <source>
        <dbReference type="ARBA" id="ARBA00022737"/>
    </source>
</evidence>
<dbReference type="PROSITE" id="PS50222">
    <property type="entry name" value="EF_HAND_2"/>
    <property type="match status" value="3"/>
</dbReference>
<dbReference type="InterPro" id="IPR011992">
    <property type="entry name" value="EF-hand-dom_pair"/>
</dbReference>
<dbReference type="Pfam" id="PF13499">
    <property type="entry name" value="EF-hand_7"/>
    <property type="match status" value="1"/>
</dbReference>
<dbReference type="OrthoDB" id="9978834at2759"/>
<dbReference type="InterPro" id="IPR018247">
    <property type="entry name" value="EF_Hand_1_Ca_BS"/>
</dbReference>
<evidence type="ECO:0000256" key="4">
    <source>
        <dbReference type="SAM" id="Phobius"/>
    </source>
</evidence>
<keyword evidence="4" id="KW-0812">Transmembrane</keyword>
<evidence type="ECO:0000256" key="3">
    <source>
        <dbReference type="ARBA" id="ARBA00022837"/>
    </source>
</evidence>
<dbReference type="InterPro" id="IPR002048">
    <property type="entry name" value="EF_hand_dom"/>
</dbReference>
<dbReference type="SUPFAM" id="SSF47473">
    <property type="entry name" value="EF-hand"/>
    <property type="match status" value="2"/>
</dbReference>
<dbReference type="Pfam" id="PF13202">
    <property type="entry name" value="EF-hand_5"/>
    <property type="match status" value="1"/>
</dbReference>
<dbReference type="AlphaFoldDB" id="A0A816AP89"/>
<evidence type="ECO:0000313" key="6">
    <source>
        <dbReference type="EMBL" id="CAF1228262.1"/>
    </source>
</evidence>
<dbReference type="GO" id="GO:0005783">
    <property type="term" value="C:endoplasmic reticulum"/>
    <property type="evidence" value="ECO:0007669"/>
    <property type="project" value="TreeGrafter"/>
</dbReference>
<reference evidence="7" key="1">
    <citation type="submission" date="2021-02" db="EMBL/GenBank/DDBJ databases">
        <authorList>
            <person name="Nowell W R."/>
        </authorList>
    </citation>
    <scope>NUCLEOTIDE SEQUENCE</scope>
</reference>
<dbReference type="Gene3D" id="1.10.238.10">
    <property type="entry name" value="EF-hand"/>
    <property type="match status" value="3"/>
</dbReference>
<dbReference type="PANTHER" id="PTHR10827">
    <property type="entry name" value="RETICULOCALBIN"/>
    <property type="match status" value="1"/>
</dbReference>
<evidence type="ECO:0000313" key="8">
    <source>
        <dbReference type="EMBL" id="CAF2152799.1"/>
    </source>
</evidence>
<dbReference type="GO" id="GO:0005509">
    <property type="term" value="F:calcium ion binding"/>
    <property type="evidence" value="ECO:0007669"/>
    <property type="project" value="InterPro"/>
</dbReference>
<feature type="transmembrane region" description="Helical" evidence="4">
    <location>
        <begin position="6"/>
        <end position="23"/>
    </location>
</feature>
<dbReference type="Proteomes" id="UP000663855">
    <property type="component" value="Unassembled WGS sequence"/>
</dbReference>
<feature type="domain" description="EF-hand" evidence="5">
    <location>
        <begin position="423"/>
        <end position="458"/>
    </location>
</feature>
<feature type="domain" description="EF-hand" evidence="5">
    <location>
        <begin position="280"/>
        <end position="315"/>
    </location>
</feature>
<dbReference type="EMBL" id="CAJNRE010017243">
    <property type="protein sequence ID" value="CAF2152799.1"/>
    <property type="molecule type" value="Genomic_DNA"/>
</dbReference>
<dbReference type="GO" id="GO:0017156">
    <property type="term" value="P:calcium-ion regulated exocytosis"/>
    <property type="evidence" value="ECO:0007669"/>
    <property type="project" value="TreeGrafter"/>
</dbReference>
<keyword evidence="4" id="KW-0472">Membrane</keyword>
<sequence>MIFGAIPSMMLAIYFPVCLRIVIAHLVPERDKGKAFSFVALIQNLDILLGTVACSQIYRASIYFFVGLVFIFAIATRLIALLLIVVYMIRMNHSTKLLVKTSIDILENPLVHVQLKKILHLYLTFNLAINGLPILDKKSDIENSTLNSAQRAMLSEYRMEQLPAALRISQIIPKFEAPKKFNLTKIAKDLKDFGIHSLKDDKHIEGLPLERNGQINPDFHKEIFLGNHELFESDIQSDEHKRNKKLEEIFNEADLDHDQHLSKDELLNYVLKNVNQHIQEAKDRNSQLFLLIDSNQDGKVTWHEYFALYVKFHNVNSTSVKESDTFDFIQGPFDNNFQRELVKIRYRWTEADVGGDNELDIDEFLAFRHPEIAGHSYKHIVDDLMLQMDRNDDQKLNETEFAFLPSSVLEDGGNKEWVEMDKRWLEEQKREFHEMDENKDGVLTKDELLKAYDPMNRVHINNQIKKLFEKVDDSPADNVLTLNEIQKHSDVFTDMSILDTEKALHDEM</sequence>
<dbReference type="EMBL" id="CAJNOW010011546">
    <property type="protein sequence ID" value="CAF1598965.1"/>
    <property type="molecule type" value="Genomic_DNA"/>
</dbReference>